<dbReference type="HAMAP" id="MF_01895">
    <property type="entry name" value="RNase_R"/>
    <property type="match status" value="1"/>
</dbReference>
<evidence type="ECO:0000256" key="3">
    <source>
        <dbReference type="ARBA" id="ARBA00022490"/>
    </source>
</evidence>
<organism evidence="10 11">
    <name type="scientific">Gemelliphila asaccharolytica</name>
    <dbReference type="NCBI Taxonomy" id="502393"/>
    <lineage>
        <taxon>Bacteria</taxon>
        <taxon>Bacillati</taxon>
        <taxon>Bacillota</taxon>
        <taxon>Bacilli</taxon>
        <taxon>Bacillales</taxon>
        <taxon>Gemellaceae</taxon>
        <taxon>Gemelliphila</taxon>
    </lineage>
</organism>
<keyword evidence="3 8" id="KW-0963">Cytoplasm</keyword>
<comment type="subcellular location">
    <subcellularLocation>
        <location evidence="2 8">Cytoplasm</location>
    </subcellularLocation>
</comment>
<evidence type="ECO:0000256" key="7">
    <source>
        <dbReference type="ARBA" id="ARBA00022884"/>
    </source>
</evidence>
<comment type="function">
    <text evidence="8">3'-5' exoribonuclease that releases 5'-nucleoside monophosphates and is involved in maturation of structured RNAs.</text>
</comment>
<dbReference type="InterPro" id="IPR001900">
    <property type="entry name" value="RNase_II/R"/>
</dbReference>
<comment type="caution">
    <text evidence="10">The sequence shown here is derived from an EMBL/GenBank/DDBJ whole genome shotgun (WGS) entry which is preliminary data.</text>
</comment>
<dbReference type="RefSeq" id="WP_066130636.1">
    <property type="nucleotide sequence ID" value="NZ_KQ959899.1"/>
</dbReference>
<comment type="catalytic activity">
    <reaction evidence="1 8">
        <text>Exonucleolytic cleavage in the 3'- to 5'-direction to yield nucleoside 5'-phosphates.</text>
        <dbReference type="EC" id="3.1.13.1"/>
    </reaction>
</comment>
<dbReference type="NCBIfam" id="TIGR02063">
    <property type="entry name" value="RNase_R"/>
    <property type="match status" value="1"/>
</dbReference>
<dbReference type="CDD" id="cd04471">
    <property type="entry name" value="S1_RNase_R"/>
    <property type="match status" value="1"/>
</dbReference>
<proteinExistence type="inferred from homology"/>
<keyword evidence="5 8" id="KW-0378">Hydrolase</keyword>
<reference evidence="10 11" key="1">
    <citation type="submission" date="2016-01" db="EMBL/GenBank/DDBJ databases">
        <authorList>
            <person name="Mitreva M."/>
            <person name="Pepin K.H."/>
            <person name="Mihindukulasuriya K.A."/>
            <person name="Fulton R."/>
            <person name="Fronick C."/>
            <person name="O'Laughlin M."/>
            <person name="Miner T."/>
            <person name="Herter B."/>
            <person name="Rosa B.A."/>
            <person name="Cordes M."/>
            <person name="Tomlinson C."/>
            <person name="Wollam A."/>
            <person name="Palsikar V.B."/>
            <person name="Mardis E.R."/>
            <person name="Wilson R.K."/>
        </authorList>
    </citation>
    <scope>NUCLEOTIDE SEQUENCE [LARGE SCALE GENOMIC DNA]</scope>
    <source>
        <strain evidence="10 11">KA00071</strain>
    </source>
</reference>
<dbReference type="PROSITE" id="PS50126">
    <property type="entry name" value="S1"/>
    <property type="match status" value="1"/>
</dbReference>
<evidence type="ECO:0000313" key="10">
    <source>
        <dbReference type="EMBL" id="KXB57102.1"/>
    </source>
</evidence>
<dbReference type="SMART" id="SM00955">
    <property type="entry name" value="RNB"/>
    <property type="match status" value="1"/>
</dbReference>
<dbReference type="EMBL" id="LSDB01000052">
    <property type="protein sequence ID" value="KXB57102.1"/>
    <property type="molecule type" value="Genomic_DNA"/>
</dbReference>
<evidence type="ECO:0000256" key="5">
    <source>
        <dbReference type="ARBA" id="ARBA00022801"/>
    </source>
</evidence>
<gene>
    <name evidence="8" type="primary">rnr</name>
    <name evidence="10" type="ORF">HMPREF1871_01013</name>
</gene>
<keyword evidence="6 8" id="KW-0269">Exonuclease</keyword>
<dbReference type="PANTHER" id="PTHR23355">
    <property type="entry name" value="RIBONUCLEASE"/>
    <property type="match status" value="1"/>
</dbReference>
<dbReference type="InterPro" id="IPR012340">
    <property type="entry name" value="NA-bd_OB-fold"/>
</dbReference>
<dbReference type="InterPro" id="IPR003029">
    <property type="entry name" value="S1_domain"/>
</dbReference>
<keyword evidence="11" id="KW-1185">Reference proteome</keyword>
<dbReference type="Pfam" id="PF17876">
    <property type="entry name" value="CSD2"/>
    <property type="match status" value="1"/>
</dbReference>
<dbReference type="Proteomes" id="UP000070467">
    <property type="component" value="Unassembled WGS sequence"/>
</dbReference>
<dbReference type="SMART" id="SM00316">
    <property type="entry name" value="S1"/>
    <property type="match status" value="1"/>
</dbReference>
<dbReference type="NCBIfam" id="TIGR00358">
    <property type="entry name" value="3_prime_RNase"/>
    <property type="match status" value="1"/>
</dbReference>
<dbReference type="Pfam" id="PF00773">
    <property type="entry name" value="RNB"/>
    <property type="match status" value="1"/>
</dbReference>
<dbReference type="PANTHER" id="PTHR23355:SF9">
    <property type="entry name" value="DIS3-LIKE EXONUCLEASE 2"/>
    <property type="match status" value="1"/>
</dbReference>
<dbReference type="InterPro" id="IPR040476">
    <property type="entry name" value="CSD2"/>
</dbReference>
<dbReference type="InterPro" id="IPR013223">
    <property type="entry name" value="RNase_B_OB_dom"/>
</dbReference>
<dbReference type="PROSITE" id="PS01175">
    <property type="entry name" value="RIBONUCLEASE_II"/>
    <property type="match status" value="1"/>
</dbReference>
<evidence type="ECO:0000256" key="1">
    <source>
        <dbReference type="ARBA" id="ARBA00001849"/>
    </source>
</evidence>
<dbReference type="InterPro" id="IPR050180">
    <property type="entry name" value="RNR_Ribonuclease"/>
</dbReference>
<dbReference type="InterPro" id="IPR022966">
    <property type="entry name" value="RNase_II/R_CS"/>
</dbReference>
<evidence type="ECO:0000313" key="11">
    <source>
        <dbReference type="Proteomes" id="UP000070467"/>
    </source>
</evidence>
<protein>
    <recommendedName>
        <fullName evidence="8">Ribonuclease R</fullName>
        <shortName evidence="8">RNase R</shortName>
        <ecNumber evidence="8">3.1.13.1</ecNumber>
    </recommendedName>
</protein>
<evidence type="ECO:0000259" key="9">
    <source>
        <dbReference type="PROSITE" id="PS50126"/>
    </source>
</evidence>
<dbReference type="InterPro" id="IPR011805">
    <property type="entry name" value="RNase_R"/>
</dbReference>
<dbReference type="Pfam" id="PF08206">
    <property type="entry name" value="OB_RNB"/>
    <property type="match status" value="1"/>
</dbReference>
<feature type="domain" description="S1 motif" evidence="9">
    <location>
        <begin position="617"/>
        <end position="697"/>
    </location>
</feature>
<evidence type="ECO:0000256" key="2">
    <source>
        <dbReference type="ARBA" id="ARBA00004496"/>
    </source>
</evidence>
<dbReference type="Gene3D" id="2.40.50.140">
    <property type="entry name" value="Nucleic acid-binding proteins"/>
    <property type="match status" value="2"/>
</dbReference>
<dbReference type="InterPro" id="IPR004476">
    <property type="entry name" value="RNase_II/RNase_R"/>
</dbReference>
<dbReference type="Pfam" id="PF00575">
    <property type="entry name" value="S1"/>
    <property type="match status" value="1"/>
</dbReference>
<keyword evidence="4 8" id="KW-0540">Nuclease</keyword>
<dbReference type="SUPFAM" id="SSF50249">
    <property type="entry name" value="Nucleic acid-binding proteins"/>
    <property type="match status" value="4"/>
</dbReference>
<dbReference type="EC" id="3.1.13.1" evidence="8"/>
<name>A0ABR5TL51_9BACL</name>
<accession>A0ABR5TL51</accession>
<evidence type="ECO:0000256" key="4">
    <source>
        <dbReference type="ARBA" id="ARBA00022722"/>
    </source>
</evidence>
<sequence>MEEKLKKIFYEFKILNIEKIKEYLDIKTGKEFVKLIKILEKLTRENFIIQLKNEKFVYFDNFLKLEGIIKINKKGFGFVYCDDISEEVYIAKENLNSALPQDKVKIIIEKNYSKKGSLEGKVIEILERGLKYTVGTLTKAKLFSFVKSDDNSIDRHIKIEKKYTKNLIDGSKVIVEITDFANSDDSLHKGIIIKTIGHKDDPGIDILSTAYKHKIPVEFKKEVIDEINKISEKVENYDSYVDLRSEHVVTIDGEDSKDLDDAISVIKKSDGYNLKVFIADVSRYVKENSYIDKEAINRGCSVYLLNTVIPMLPRKLSNDLCSLNPNKERYTICCEIDFDKNAIIKDYEIYPAIIESKGKLTYSKVNSVYSNDKDILIEYKNHLEMLKTAKKLSEKIRKNREKRGAIEFLKSESKIILNDKNEVEDIRLRERGIAEKLIEDFMISANEVVAEHFYWLDLPFIYRVHEKPKIEKLRDFFDISASLGYRSNVNIKEIKPYMLANMLLKFKDTKVETMLSTVLLRTMNQAKYTNNNIGHFALSSKYYTHFTSPIRRYPDLLVHRMIREFIFNKKIIKNKDELYESIGELAKLSTMCEKRAVDCEREVEQIKKCEYMIQYQNCIFEGIISSVTKFGLFISLENTIEGLCHIKNITDDYYEFDEKKLLLIGKRKGKIYKIGDKVKVKVIDVDIEEKNIDFKIIKNKEKFINRTKKIKKRKRK</sequence>
<comment type="similarity">
    <text evidence="8">Belongs to the RNR ribonuclease family. RNase R subfamily.</text>
</comment>
<keyword evidence="7 8" id="KW-0694">RNA-binding</keyword>
<evidence type="ECO:0000256" key="8">
    <source>
        <dbReference type="HAMAP-Rule" id="MF_01895"/>
    </source>
</evidence>
<evidence type="ECO:0000256" key="6">
    <source>
        <dbReference type="ARBA" id="ARBA00022839"/>
    </source>
</evidence>